<dbReference type="PROSITE" id="PS50920">
    <property type="entry name" value="SOLCAR"/>
    <property type="match status" value="3"/>
</dbReference>
<evidence type="ECO:0000256" key="6">
    <source>
        <dbReference type="ARBA" id="ARBA00022792"/>
    </source>
</evidence>
<dbReference type="InterPro" id="IPR051508">
    <property type="entry name" value="Mito_Carrier_Antiporter"/>
</dbReference>
<dbReference type="InterPro" id="IPR023395">
    <property type="entry name" value="MCP_dom_sf"/>
</dbReference>
<evidence type="ECO:0000313" key="13">
    <source>
        <dbReference type="EMBL" id="WVN89817.1"/>
    </source>
</evidence>
<reference evidence="13" key="3">
    <citation type="submission" date="2024-01" db="EMBL/GenBank/DDBJ databases">
        <authorList>
            <person name="Coelho M.A."/>
            <person name="David-Palma M."/>
            <person name="Shea T."/>
            <person name="Sun S."/>
            <person name="Cuomo C.A."/>
            <person name="Heitman J."/>
        </authorList>
    </citation>
    <scope>NUCLEOTIDE SEQUENCE</scope>
    <source>
        <strain evidence="13">CBS 7841</strain>
    </source>
</reference>
<sequence>MNGKSQGTEEQEKTGREGIFIGHLQHLLIKSSRMPSDNQALTPALVETVLVRAQMSPQPVKRPLTLLESFLCGGLAGMGAVTISNIPETMKTRLQLQGELQKHDPSAPRVYRNVFDVFKKTWHHEGIRGLQRGLMPAYGYQVLLNGSRLGFYEPCRRLFNRSIGVDPDKGVAFTAMTAGAVTGCIGAILGSPLFLVKARMQAYSPQLPVGAQHYYKSSFDALKIILKSDGVLGLWRGVNAALLRNVMGSSVQLPSYNLGKHYLVSSLGMGAESFWTFLAASSVSGVCVCIAMQPADTALTRMYNQNTVKDPITGKVRGALYTNPIDCLWKTFKAEGIPGWYKGTTAHFLRIVPHTIFTLVFNELIMAQYRKMTA</sequence>
<comment type="similarity">
    <text evidence="2 11">Belongs to the mitochondrial carrier (TC 2.A.29) family.</text>
</comment>
<keyword evidence="4 10" id="KW-0812">Transmembrane</keyword>
<evidence type="ECO:0000256" key="9">
    <source>
        <dbReference type="ARBA" id="ARBA00023136"/>
    </source>
</evidence>
<dbReference type="RefSeq" id="XP_066070517.1">
    <property type="nucleotide sequence ID" value="XM_066214420.1"/>
</dbReference>
<keyword evidence="7 12" id="KW-1133">Transmembrane helix</keyword>
<keyword evidence="14" id="KW-1185">Reference proteome</keyword>
<evidence type="ECO:0000256" key="3">
    <source>
        <dbReference type="ARBA" id="ARBA00022448"/>
    </source>
</evidence>
<evidence type="ECO:0000256" key="5">
    <source>
        <dbReference type="ARBA" id="ARBA00022737"/>
    </source>
</evidence>
<dbReference type="AlphaFoldDB" id="A0AAJ8JWQ5"/>
<dbReference type="GO" id="GO:0005743">
    <property type="term" value="C:mitochondrial inner membrane"/>
    <property type="evidence" value="ECO:0007669"/>
    <property type="project" value="UniProtKB-SubCell"/>
</dbReference>
<dbReference type="KEGG" id="cdep:91089256"/>
<evidence type="ECO:0000256" key="4">
    <source>
        <dbReference type="ARBA" id="ARBA00022692"/>
    </source>
</evidence>
<feature type="repeat" description="Solcar" evidence="10">
    <location>
        <begin position="272"/>
        <end position="368"/>
    </location>
</feature>
<evidence type="ECO:0000256" key="1">
    <source>
        <dbReference type="ARBA" id="ARBA00004448"/>
    </source>
</evidence>
<dbReference type="SUPFAM" id="SSF103506">
    <property type="entry name" value="Mitochondrial carrier"/>
    <property type="match status" value="1"/>
</dbReference>
<reference evidence="13" key="1">
    <citation type="submission" date="2016-06" db="EMBL/GenBank/DDBJ databases">
        <authorList>
            <person name="Cuomo C."/>
            <person name="Litvintseva A."/>
            <person name="Heitman J."/>
            <person name="Chen Y."/>
            <person name="Sun S."/>
            <person name="Springer D."/>
            <person name="Dromer F."/>
            <person name="Young S."/>
            <person name="Zeng Q."/>
            <person name="Chapman S."/>
            <person name="Gujja S."/>
            <person name="Saif S."/>
            <person name="Birren B."/>
        </authorList>
    </citation>
    <scope>NUCLEOTIDE SEQUENCE</scope>
    <source>
        <strain evidence="13">CBS 7841</strain>
    </source>
</reference>
<dbReference type="PANTHER" id="PTHR45928">
    <property type="entry name" value="RE38146P"/>
    <property type="match status" value="1"/>
</dbReference>
<gene>
    <name evidence="13" type="ORF">L203_105047</name>
</gene>
<feature type="transmembrane region" description="Helical" evidence="12">
    <location>
        <begin position="64"/>
        <end position="86"/>
    </location>
</feature>
<keyword evidence="3 11" id="KW-0813">Transport</keyword>
<protein>
    <recommendedName>
        <fullName evidence="15">Solute carrier family 25, member 34/35</fullName>
    </recommendedName>
</protein>
<evidence type="ECO:0000256" key="7">
    <source>
        <dbReference type="ARBA" id="ARBA00022989"/>
    </source>
</evidence>
<evidence type="ECO:0008006" key="15">
    <source>
        <dbReference type="Google" id="ProtNLM"/>
    </source>
</evidence>
<evidence type="ECO:0000256" key="8">
    <source>
        <dbReference type="ARBA" id="ARBA00023128"/>
    </source>
</evidence>
<feature type="repeat" description="Solcar" evidence="10">
    <location>
        <begin position="170"/>
        <end position="262"/>
    </location>
</feature>
<evidence type="ECO:0000256" key="10">
    <source>
        <dbReference type="PROSITE-ProRule" id="PRU00282"/>
    </source>
</evidence>
<keyword evidence="8" id="KW-0496">Mitochondrion</keyword>
<dbReference type="Gene3D" id="1.50.40.10">
    <property type="entry name" value="Mitochondrial carrier domain"/>
    <property type="match status" value="1"/>
</dbReference>
<dbReference type="Pfam" id="PF00153">
    <property type="entry name" value="Mito_carr"/>
    <property type="match status" value="3"/>
</dbReference>
<keyword evidence="6" id="KW-0999">Mitochondrion inner membrane</keyword>
<dbReference type="GeneID" id="91089256"/>
<proteinExistence type="inferred from homology"/>
<evidence type="ECO:0000256" key="2">
    <source>
        <dbReference type="ARBA" id="ARBA00006375"/>
    </source>
</evidence>
<accession>A0AAJ8JWQ5</accession>
<dbReference type="InterPro" id="IPR018108">
    <property type="entry name" value="MCP_transmembrane"/>
</dbReference>
<comment type="subcellular location">
    <subcellularLocation>
        <location evidence="1">Mitochondrion inner membrane</location>
        <topology evidence="1">Multi-pass membrane protein</topology>
    </subcellularLocation>
</comment>
<keyword evidence="5" id="KW-0677">Repeat</keyword>
<evidence type="ECO:0000256" key="12">
    <source>
        <dbReference type="SAM" id="Phobius"/>
    </source>
</evidence>
<organism evidence="13 14">
    <name type="scientific">Cryptococcus depauperatus CBS 7841</name>
    <dbReference type="NCBI Taxonomy" id="1295531"/>
    <lineage>
        <taxon>Eukaryota</taxon>
        <taxon>Fungi</taxon>
        <taxon>Dikarya</taxon>
        <taxon>Basidiomycota</taxon>
        <taxon>Agaricomycotina</taxon>
        <taxon>Tremellomycetes</taxon>
        <taxon>Tremellales</taxon>
        <taxon>Cryptococcaceae</taxon>
        <taxon>Cryptococcus</taxon>
    </lineage>
</organism>
<feature type="repeat" description="Solcar" evidence="10">
    <location>
        <begin position="64"/>
        <end position="158"/>
    </location>
</feature>
<feature type="transmembrane region" description="Helical" evidence="12">
    <location>
        <begin position="171"/>
        <end position="196"/>
    </location>
</feature>
<keyword evidence="9 10" id="KW-0472">Membrane</keyword>
<dbReference type="EMBL" id="CP143789">
    <property type="protein sequence ID" value="WVN89817.1"/>
    <property type="molecule type" value="Genomic_DNA"/>
</dbReference>
<dbReference type="PANTHER" id="PTHR45928:SF1">
    <property type="entry name" value="RE38146P"/>
    <property type="match status" value="1"/>
</dbReference>
<dbReference type="Proteomes" id="UP000094043">
    <property type="component" value="Chromosome 6"/>
</dbReference>
<reference evidence="13" key="2">
    <citation type="journal article" date="2022" name="Elife">
        <title>Obligate sexual reproduction of a homothallic fungus closely related to the Cryptococcus pathogenic species complex.</title>
        <authorList>
            <person name="Passer A.R."/>
            <person name="Clancey S.A."/>
            <person name="Shea T."/>
            <person name="David-Palma M."/>
            <person name="Averette A.F."/>
            <person name="Boekhout T."/>
            <person name="Porcel B.M."/>
            <person name="Nowrousian M."/>
            <person name="Cuomo C.A."/>
            <person name="Sun S."/>
            <person name="Heitman J."/>
            <person name="Coelho M.A."/>
        </authorList>
    </citation>
    <scope>NUCLEOTIDE SEQUENCE</scope>
    <source>
        <strain evidence="13">CBS 7841</strain>
    </source>
</reference>
<evidence type="ECO:0000256" key="11">
    <source>
        <dbReference type="RuleBase" id="RU000488"/>
    </source>
</evidence>
<name>A0AAJ8JWQ5_9TREE</name>
<evidence type="ECO:0000313" key="14">
    <source>
        <dbReference type="Proteomes" id="UP000094043"/>
    </source>
</evidence>